<feature type="compositionally biased region" description="Basic and acidic residues" evidence="1">
    <location>
        <begin position="157"/>
        <end position="167"/>
    </location>
</feature>
<dbReference type="AlphaFoldDB" id="A0A7J6S0E6"/>
<reference evidence="2 3" key="1">
    <citation type="submission" date="2020-04" db="EMBL/GenBank/DDBJ databases">
        <title>Perkinsus olseni comparative genomics.</title>
        <authorList>
            <person name="Bogema D.R."/>
        </authorList>
    </citation>
    <scope>NUCLEOTIDE SEQUENCE [LARGE SCALE GENOMIC DNA]</scope>
    <source>
        <strain evidence="2">ATCC PRA-205</strain>
    </source>
</reference>
<dbReference type="Proteomes" id="UP000574390">
    <property type="component" value="Unassembled WGS sequence"/>
</dbReference>
<evidence type="ECO:0000313" key="3">
    <source>
        <dbReference type="Proteomes" id="UP000574390"/>
    </source>
</evidence>
<comment type="caution">
    <text evidence="2">The sequence shown here is derived from an EMBL/GenBank/DDBJ whole genome shotgun (WGS) entry which is preliminary data.</text>
</comment>
<feature type="non-terminal residue" evidence="2">
    <location>
        <position position="534"/>
    </location>
</feature>
<sequence>LFEVIEQPVTGDGGENKKGGMQEERKIRLIADCVNDFDDFEDIDITDCLPILPEHRARPSRASQEGLAMVDRYLVSSSSGQVVSLVVSSQRHRGSSKSSGAKETLVLDVSRSSIVVTATEAATPHVRSIVCPWRETQRMIPVGGRPSKRATGPGLHPPRERGGDNEAMKAARRRTDRQAAAFYMLCNAGVVRQYNEPSQERKWTLSGEEWIFGPSSSSNARLESCEFECAEFSRVDRLRMVLVDTATKNLLARDREGFPAAFSFVGRPTFIPITVISSLINQSHGMSNMNIIILSLSLTSALLSGLVGAQPAGRFELKSTKNNGIFHVTEGTLTLQFYCDGRLVLNDTGYPSNGLKLLPTGDNSYTIDFSQSLSSIDSWYTQIETGCSDVRPIDGDLATISFVDDDHLSTSLEGQTHVLTRSTLTLSPELRLYQYTDGDFGLFFFAGGDYVFALAMCDSTTPETWVELETFEDRTSKPYLVYGVRSSTPYILKDRIIQECSIPLQSDDLSYFAVATDRMLFTQFKGERIYLHNK</sequence>
<feature type="region of interest" description="Disordered" evidence="1">
    <location>
        <begin position="1"/>
        <end position="21"/>
    </location>
</feature>
<evidence type="ECO:0000313" key="2">
    <source>
        <dbReference type="EMBL" id="KAF4726419.1"/>
    </source>
</evidence>
<name>A0A7J6S0E6_PEROL</name>
<dbReference type="EMBL" id="JABANM010018253">
    <property type="protein sequence ID" value="KAF4726419.1"/>
    <property type="molecule type" value="Genomic_DNA"/>
</dbReference>
<accession>A0A7J6S0E6</accession>
<feature type="region of interest" description="Disordered" evidence="1">
    <location>
        <begin position="141"/>
        <end position="167"/>
    </location>
</feature>
<proteinExistence type="predicted"/>
<evidence type="ECO:0000256" key="1">
    <source>
        <dbReference type="SAM" id="MobiDB-lite"/>
    </source>
</evidence>
<organism evidence="2 3">
    <name type="scientific">Perkinsus olseni</name>
    <name type="common">Perkinsus atlanticus</name>
    <dbReference type="NCBI Taxonomy" id="32597"/>
    <lineage>
        <taxon>Eukaryota</taxon>
        <taxon>Sar</taxon>
        <taxon>Alveolata</taxon>
        <taxon>Perkinsozoa</taxon>
        <taxon>Perkinsea</taxon>
        <taxon>Perkinsida</taxon>
        <taxon>Perkinsidae</taxon>
        <taxon>Perkinsus</taxon>
    </lineage>
</organism>
<gene>
    <name evidence="2" type="ORF">FOZ62_022242</name>
</gene>
<protein>
    <submittedName>
        <fullName evidence="2">Uncharacterized protein</fullName>
    </submittedName>
</protein>